<gene>
    <name evidence="1" type="ORF">QYM36_001176</name>
</gene>
<reference evidence="1" key="1">
    <citation type="submission" date="2023-07" db="EMBL/GenBank/DDBJ databases">
        <title>Chromosome-level genome assembly of Artemia franciscana.</title>
        <authorList>
            <person name="Jo E."/>
        </authorList>
    </citation>
    <scope>NUCLEOTIDE SEQUENCE</scope>
    <source>
        <tissue evidence="1">Whole body</tissue>
    </source>
</reference>
<dbReference type="EMBL" id="JAVRJZ010000003">
    <property type="protein sequence ID" value="KAK2724595.1"/>
    <property type="molecule type" value="Genomic_DNA"/>
</dbReference>
<keyword evidence="2" id="KW-1185">Reference proteome</keyword>
<proteinExistence type="predicted"/>
<sequence>KLYNVELGTPIRKEILKAIKLLKKYEVPGQDGLSPELHKQCPEISVEQLNDPEKAHTMPDDLVTWADHTGWKVNTTEDPIYGSKPY</sequence>
<evidence type="ECO:0000313" key="1">
    <source>
        <dbReference type="EMBL" id="KAK2724595.1"/>
    </source>
</evidence>
<name>A0AA88I9X4_ARTSF</name>
<accession>A0AA88I9X4</accession>
<dbReference type="Proteomes" id="UP001187531">
    <property type="component" value="Unassembled WGS sequence"/>
</dbReference>
<comment type="caution">
    <text evidence="1">The sequence shown here is derived from an EMBL/GenBank/DDBJ whole genome shotgun (WGS) entry which is preliminary data.</text>
</comment>
<dbReference type="AlphaFoldDB" id="A0AA88I9X4"/>
<feature type="non-terminal residue" evidence="1">
    <location>
        <position position="1"/>
    </location>
</feature>
<evidence type="ECO:0000313" key="2">
    <source>
        <dbReference type="Proteomes" id="UP001187531"/>
    </source>
</evidence>
<protein>
    <submittedName>
        <fullName evidence="1">Uncharacterized protein</fullName>
    </submittedName>
</protein>
<organism evidence="1 2">
    <name type="scientific">Artemia franciscana</name>
    <name type="common">Brine shrimp</name>
    <name type="synonym">Artemia sanfranciscana</name>
    <dbReference type="NCBI Taxonomy" id="6661"/>
    <lineage>
        <taxon>Eukaryota</taxon>
        <taxon>Metazoa</taxon>
        <taxon>Ecdysozoa</taxon>
        <taxon>Arthropoda</taxon>
        <taxon>Crustacea</taxon>
        <taxon>Branchiopoda</taxon>
        <taxon>Anostraca</taxon>
        <taxon>Artemiidae</taxon>
        <taxon>Artemia</taxon>
    </lineage>
</organism>